<keyword evidence="1" id="KW-0812">Transmembrane</keyword>
<comment type="caution">
    <text evidence="2">The sequence shown here is derived from an EMBL/GenBank/DDBJ whole genome shotgun (WGS) entry which is preliminary data.</text>
</comment>
<sequence>MLPEILHLHKNRLNNSLNILLFLLPVFVFALLVAMSYTFLSTTSWGDSPKILGDEAFNQETWEYQGF</sequence>
<protein>
    <submittedName>
        <fullName evidence="2">Uncharacterized protein</fullName>
    </submittedName>
</protein>
<dbReference type="Proteomes" id="UP000177382">
    <property type="component" value="Unassembled WGS sequence"/>
</dbReference>
<gene>
    <name evidence="2" type="ORF">A2V97_02190</name>
</gene>
<evidence type="ECO:0000313" key="2">
    <source>
        <dbReference type="EMBL" id="OGM15417.1"/>
    </source>
</evidence>
<evidence type="ECO:0000256" key="1">
    <source>
        <dbReference type="SAM" id="Phobius"/>
    </source>
</evidence>
<proteinExistence type="predicted"/>
<feature type="transmembrane region" description="Helical" evidence="1">
    <location>
        <begin position="20"/>
        <end position="40"/>
    </location>
</feature>
<name>A0A1F7XK68_9BACT</name>
<dbReference type="EMBL" id="MGFX01000006">
    <property type="protein sequence ID" value="OGM15417.1"/>
    <property type="molecule type" value="Genomic_DNA"/>
</dbReference>
<keyword evidence="1" id="KW-1133">Transmembrane helix</keyword>
<accession>A0A1F7XK68</accession>
<dbReference type="STRING" id="1802485.A2V97_02190"/>
<organism evidence="2 3">
    <name type="scientific">Candidatus Woesebacteria bacterium RBG_16_42_24</name>
    <dbReference type="NCBI Taxonomy" id="1802485"/>
    <lineage>
        <taxon>Bacteria</taxon>
        <taxon>Candidatus Woeseibacteriota</taxon>
    </lineage>
</organism>
<keyword evidence="1" id="KW-0472">Membrane</keyword>
<evidence type="ECO:0000313" key="3">
    <source>
        <dbReference type="Proteomes" id="UP000177382"/>
    </source>
</evidence>
<dbReference type="AlphaFoldDB" id="A0A1F7XK68"/>
<reference evidence="2 3" key="1">
    <citation type="journal article" date="2016" name="Nat. Commun.">
        <title>Thousands of microbial genomes shed light on interconnected biogeochemical processes in an aquifer system.</title>
        <authorList>
            <person name="Anantharaman K."/>
            <person name="Brown C.T."/>
            <person name="Hug L.A."/>
            <person name="Sharon I."/>
            <person name="Castelle C.J."/>
            <person name="Probst A.J."/>
            <person name="Thomas B.C."/>
            <person name="Singh A."/>
            <person name="Wilkins M.J."/>
            <person name="Karaoz U."/>
            <person name="Brodie E.L."/>
            <person name="Williams K.H."/>
            <person name="Hubbard S.S."/>
            <person name="Banfield J.F."/>
        </authorList>
    </citation>
    <scope>NUCLEOTIDE SEQUENCE [LARGE SCALE GENOMIC DNA]</scope>
</reference>